<evidence type="ECO:0000313" key="4">
    <source>
        <dbReference type="EMBL" id="GHG90472.1"/>
    </source>
</evidence>
<evidence type="ECO:0000256" key="1">
    <source>
        <dbReference type="ARBA" id="ARBA00022723"/>
    </source>
</evidence>
<dbReference type="PANTHER" id="PTHR45953:SF1">
    <property type="entry name" value="IDURONATE 2-SULFATASE"/>
    <property type="match status" value="1"/>
</dbReference>
<organism evidence="4 5">
    <name type="scientific">Pseudodonghicola xiamenensis</name>
    <dbReference type="NCBI Taxonomy" id="337702"/>
    <lineage>
        <taxon>Bacteria</taxon>
        <taxon>Pseudomonadati</taxon>
        <taxon>Pseudomonadota</taxon>
        <taxon>Alphaproteobacteria</taxon>
        <taxon>Rhodobacterales</taxon>
        <taxon>Paracoccaceae</taxon>
        <taxon>Pseudodonghicola</taxon>
    </lineage>
</organism>
<keyword evidence="1" id="KW-0479">Metal-binding</keyword>
<reference evidence="4" key="1">
    <citation type="journal article" date="2014" name="Int. J. Syst. Evol. Microbiol.">
        <title>Complete genome sequence of Corynebacterium casei LMG S-19264T (=DSM 44701T), isolated from a smear-ripened cheese.</title>
        <authorList>
            <consortium name="US DOE Joint Genome Institute (JGI-PGF)"/>
            <person name="Walter F."/>
            <person name="Albersmeier A."/>
            <person name="Kalinowski J."/>
            <person name="Ruckert C."/>
        </authorList>
    </citation>
    <scope>NUCLEOTIDE SEQUENCE</scope>
    <source>
        <strain evidence="4">CGMCC 1.7081</strain>
    </source>
</reference>
<feature type="domain" description="Sulfatase N-terminal" evidence="3">
    <location>
        <begin position="5"/>
        <end position="364"/>
    </location>
</feature>
<evidence type="ECO:0000256" key="2">
    <source>
        <dbReference type="ARBA" id="ARBA00022801"/>
    </source>
</evidence>
<dbReference type="AlphaFoldDB" id="A0A8J3H8M3"/>
<dbReference type="InterPro" id="IPR000917">
    <property type="entry name" value="Sulfatase_N"/>
</dbReference>
<gene>
    <name evidence="4" type="ORF">GCM10010961_20900</name>
</gene>
<dbReference type="PANTHER" id="PTHR45953">
    <property type="entry name" value="IDURONATE 2-SULFATASE"/>
    <property type="match status" value="1"/>
</dbReference>
<reference evidence="4" key="2">
    <citation type="submission" date="2020-09" db="EMBL/GenBank/DDBJ databases">
        <authorList>
            <person name="Sun Q."/>
            <person name="Zhou Y."/>
        </authorList>
    </citation>
    <scope>NUCLEOTIDE SEQUENCE</scope>
    <source>
        <strain evidence="4">CGMCC 1.7081</strain>
    </source>
</reference>
<keyword evidence="5" id="KW-1185">Reference proteome</keyword>
<evidence type="ECO:0000259" key="3">
    <source>
        <dbReference type="Pfam" id="PF00884"/>
    </source>
</evidence>
<dbReference type="Proteomes" id="UP000611500">
    <property type="component" value="Unassembled WGS sequence"/>
</dbReference>
<evidence type="ECO:0000313" key="5">
    <source>
        <dbReference type="Proteomes" id="UP000611500"/>
    </source>
</evidence>
<name>A0A8J3H8M3_9RHOB</name>
<dbReference type="GO" id="GO:0046872">
    <property type="term" value="F:metal ion binding"/>
    <property type="evidence" value="ECO:0007669"/>
    <property type="project" value="UniProtKB-KW"/>
</dbReference>
<keyword evidence="2" id="KW-0378">Hydrolase</keyword>
<sequence length="499" mass="55403">MPPRRNLLFVVIDQFRADCLHGALAAHVDLPNLRALMGEAVSFRRHYSVTNPCGPSRASILTGQYAMNHRAVRNGTPLPADCPNLATELRRGGWLPLLYGYTDSARDPRAHDPADPALTSYEQVMPGFDEALEMRLEESWPWRAHLARQGYDVPAGEEIFRPAGDRPDDPALYRAEDSDTAFLTDRFLSEIAVRPRGWCAHLTYIRPHPPLVAPAPYNRMYDPASLPAPAQSDGHMIDAPARAAQRIARNVVGFPDLEATPENVALLRAIYLGLATEVDHHIGRVIAWLKDSGQYDDTLLVVSADHGEMLGDYGLWGKMTYHEAAYHVPLIIRDPDQPEAFGRAVEAMTESVDVTPTILDLLGVDIPDTMDGRSLRPFLAGEAPESWRDYSYSELDFGDPITPTVAQRALGVTADRANLCILREGRHTLVHVNGGVPPLLFDHAEDGEARDLATDPAQAPRLLAMTRRLLDHRMTHAEGRFGWTMITPEGVKRGRNPRR</sequence>
<dbReference type="GO" id="GO:0005737">
    <property type="term" value="C:cytoplasm"/>
    <property type="evidence" value="ECO:0007669"/>
    <property type="project" value="TreeGrafter"/>
</dbReference>
<accession>A0A8J3H8M3</accession>
<comment type="caution">
    <text evidence="4">The sequence shown here is derived from an EMBL/GenBank/DDBJ whole genome shotgun (WGS) entry which is preliminary data.</text>
</comment>
<dbReference type="GO" id="GO:0008484">
    <property type="term" value="F:sulfuric ester hydrolase activity"/>
    <property type="evidence" value="ECO:0007669"/>
    <property type="project" value="TreeGrafter"/>
</dbReference>
<dbReference type="Gene3D" id="3.40.720.10">
    <property type="entry name" value="Alkaline Phosphatase, subunit A"/>
    <property type="match status" value="1"/>
</dbReference>
<proteinExistence type="predicted"/>
<dbReference type="InterPro" id="IPR017850">
    <property type="entry name" value="Alkaline_phosphatase_core_sf"/>
</dbReference>
<dbReference type="EMBL" id="BNAP01000007">
    <property type="protein sequence ID" value="GHG90472.1"/>
    <property type="molecule type" value="Genomic_DNA"/>
</dbReference>
<dbReference type="RefSeq" id="WP_028093736.1">
    <property type="nucleotide sequence ID" value="NZ_BNAP01000007.1"/>
</dbReference>
<protein>
    <submittedName>
        <fullName evidence="4">Sulfatase</fullName>
    </submittedName>
</protein>
<dbReference type="SUPFAM" id="SSF53649">
    <property type="entry name" value="Alkaline phosphatase-like"/>
    <property type="match status" value="1"/>
</dbReference>
<dbReference type="Pfam" id="PF00884">
    <property type="entry name" value="Sulfatase"/>
    <property type="match status" value="1"/>
</dbReference>